<dbReference type="InterPro" id="IPR041581">
    <property type="entry name" value="Glyoxalase_6"/>
</dbReference>
<dbReference type="InterPro" id="IPR037523">
    <property type="entry name" value="VOC_core"/>
</dbReference>
<protein>
    <submittedName>
        <fullName evidence="2">Unannotated protein</fullName>
    </submittedName>
</protein>
<dbReference type="InterPro" id="IPR029068">
    <property type="entry name" value="Glyas_Bleomycin-R_OHBP_Dase"/>
</dbReference>
<dbReference type="PANTHER" id="PTHR35908">
    <property type="entry name" value="HYPOTHETICAL FUSION PROTEIN"/>
    <property type="match status" value="1"/>
</dbReference>
<dbReference type="EMBL" id="CAFBLZ010000026">
    <property type="protein sequence ID" value="CAB4884367.1"/>
    <property type="molecule type" value="Genomic_DNA"/>
</dbReference>
<dbReference type="PANTHER" id="PTHR35908:SF1">
    <property type="entry name" value="CONSERVED PROTEIN"/>
    <property type="match status" value="1"/>
</dbReference>
<dbReference type="Gene3D" id="3.10.180.10">
    <property type="entry name" value="2,3-Dihydroxybiphenyl 1,2-Dioxygenase, domain 1"/>
    <property type="match status" value="1"/>
</dbReference>
<sequence>MTENLRLQCITVDAHNPQIVAEFWAAALDWKITDSDEFGVVIELLDGSPEVGRMPDILFLKVPDEKVVKNRLHFDLRPKDQAAEVSRLEAIGAKKIEIGQSEDPETTWVVMADPEGNEFCILKALK</sequence>
<gene>
    <name evidence="2" type="ORF">UFOPK3482_00454</name>
</gene>
<accession>A0A6J7ELU6</accession>
<name>A0A6J7ELU6_9ZZZZ</name>
<dbReference type="PROSITE" id="PS51819">
    <property type="entry name" value="VOC"/>
    <property type="match status" value="1"/>
</dbReference>
<proteinExistence type="predicted"/>
<dbReference type="SUPFAM" id="SSF54593">
    <property type="entry name" value="Glyoxalase/Bleomycin resistance protein/Dihydroxybiphenyl dioxygenase"/>
    <property type="match status" value="1"/>
</dbReference>
<reference evidence="2" key="1">
    <citation type="submission" date="2020-05" db="EMBL/GenBank/DDBJ databases">
        <authorList>
            <person name="Chiriac C."/>
            <person name="Salcher M."/>
            <person name="Ghai R."/>
            <person name="Kavagutti S V."/>
        </authorList>
    </citation>
    <scope>NUCLEOTIDE SEQUENCE</scope>
</reference>
<organism evidence="2">
    <name type="scientific">freshwater metagenome</name>
    <dbReference type="NCBI Taxonomy" id="449393"/>
    <lineage>
        <taxon>unclassified sequences</taxon>
        <taxon>metagenomes</taxon>
        <taxon>ecological metagenomes</taxon>
    </lineage>
</organism>
<feature type="domain" description="VOC" evidence="1">
    <location>
        <begin position="6"/>
        <end position="124"/>
    </location>
</feature>
<dbReference type="AlphaFoldDB" id="A0A6J7ELU6"/>
<evidence type="ECO:0000313" key="2">
    <source>
        <dbReference type="EMBL" id="CAB4884367.1"/>
    </source>
</evidence>
<dbReference type="Pfam" id="PF18029">
    <property type="entry name" value="Glyoxalase_6"/>
    <property type="match status" value="1"/>
</dbReference>
<evidence type="ECO:0000259" key="1">
    <source>
        <dbReference type="PROSITE" id="PS51819"/>
    </source>
</evidence>
<dbReference type="CDD" id="cd06587">
    <property type="entry name" value="VOC"/>
    <property type="match status" value="1"/>
</dbReference>